<evidence type="ECO:0000313" key="3">
    <source>
        <dbReference type="Proteomes" id="UP000044602"/>
    </source>
</evidence>
<keyword evidence="1" id="KW-0539">Nucleus</keyword>
<dbReference type="GO" id="GO:0000981">
    <property type="term" value="F:DNA-binding transcription factor activity, RNA polymerase II-specific"/>
    <property type="evidence" value="ECO:0007669"/>
    <property type="project" value="InterPro"/>
</dbReference>
<evidence type="ECO:0000313" key="2">
    <source>
        <dbReference type="EMBL" id="CRK28599.1"/>
    </source>
</evidence>
<accession>A0A0G4M2U8</accession>
<dbReference type="InterPro" id="IPR021858">
    <property type="entry name" value="Fun_TF"/>
</dbReference>
<dbReference type="InterPro" id="IPR001138">
    <property type="entry name" value="Zn2Cys6_DnaBD"/>
</dbReference>
<sequence>MRSTVVYLSCDGKKPTCQRCMVYGKPCPGYTDTFHFRVGLTKTDFEVAPANALTSSVSGRNERRGIPKSLTRQSSKRSENTVLCLLSQSRSEVIYRSPELPDDQISLCYFVKRFVSPDDTDGVSGHLSFLPALYDHSNRGILETATMSVAHYAAFNRHGSERFRLQSYRYYSRTIKMLQEAMQVEGSATDDKIVTTILLMCMLKDISGEGSGDSQEHAPGLFYLLEQRGPDQIISKIGAQLFLLAHLRLQTYSFLNEDDRYSDPGAIASLLGMFDPLIRAMSMMSRVLSLKHTLTRYLSLNYGQRPSQSVSPASPEGQTPVKITSTIRMCFEALEDFARWDAEAGAYWEQSFVGRTVPTMLGQVASGMTSYDADTACIIILIRSPRLILLLTMLLYYGKTQTGPVAFRSTQEDSAAWEACVSFLEDDVRKTIDDIIYSVPYALGNPSSDGQPASMPHDGASALIIVQSIRLVAHCAYSTPNRLQKAQSILNRINTTIGIRSALGWEEGGTAKISNWIAEQEFLRSMISARSKDLLLKSDMPIASTYCNLGQPEVD</sequence>
<proteinExistence type="predicted"/>
<gene>
    <name evidence="2" type="ORF">BN1708_015269</name>
</gene>
<dbReference type="InterPro" id="IPR053175">
    <property type="entry name" value="DHMBA_Reg_Transcription_Factor"/>
</dbReference>
<protein>
    <recommendedName>
        <fullName evidence="4">Zn(2)-C6 fungal-type domain-containing protein</fullName>
    </recommendedName>
</protein>
<dbReference type="Proteomes" id="UP000044602">
    <property type="component" value="Unassembled WGS sequence"/>
</dbReference>
<dbReference type="PANTHER" id="PTHR38791:SF12">
    <property type="entry name" value="TRANSCRIPTION FACTOR DOMAIN-CONTAINING PROTEIN-RELATED"/>
    <property type="match status" value="1"/>
</dbReference>
<dbReference type="GO" id="GO:0008270">
    <property type="term" value="F:zinc ion binding"/>
    <property type="evidence" value="ECO:0007669"/>
    <property type="project" value="InterPro"/>
</dbReference>
<dbReference type="CDD" id="cd00067">
    <property type="entry name" value="GAL4"/>
    <property type="match status" value="1"/>
</dbReference>
<reference evidence="2 3" key="1">
    <citation type="submission" date="2015-05" db="EMBL/GenBank/DDBJ databases">
        <authorList>
            <person name="Wang D.B."/>
            <person name="Wang M."/>
        </authorList>
    </citation>
    <scope>NUCLEOTIDE SEQUENCE [LARGE SCALE GENOMIC DNA]</scope>
    <source>
        <strain evidence="2">VL1</strain>
    </source>
</reference>
<dbReference type="PANTHER" id="PTHR38791">
    <property type="entry name" value="ZN(II)2CYS6 TRANSCRIPTION FACTOR (EUROFUNG)-RELATED-RELATED"/>
    <property type="match status" value="1"/>
</dbReference>
<dbReference type="AlphaFoldDB" id="A0A0G4M2U8"/>
<organism evidence="2 3">
    <name type="scientific">Verticillium longisporum</name>
    <name type="common">Verticillium dahliae var. longisporum</name>
    <dbReference type="NCBI Taxonomy" id="100787"/>
    <lineage>
        <taxon>Eukaryota</taxon>
        <taxon>Fungi</taxon>
        <taxon>Dikarya</taxon>
        <taxon>Ascomycota</taxon>
        <taxon>Pezizomycotina</taxon>
        <taxon>Sordariomycetes</taxon>
        <taxon>Hypocreomycetidae</taxon>
        <taxon>Glomerellales</taxon>
        <taxon>Plectosphaerellaceae</taxon>
        <taxon>Verticillium</taxon>
    </lineage>
</organism>
<evidence type="ECO:0000256" key="1">
    <source>
        <dbReference type="ARBA" id="ARBA00023242"/>
    </source>
</evidence>
<keyword evidence="3" id="KW-1185">Reference proteome</keyword>
<evidence type="ECO:0008006" key="4">
    <source>
        <dbReference type="Google" id="ProtNLM"/>
    </source>
</evidence>
<dbReference type="EMBL" id="CVQH01020785">
    <property type="protein sequence ID" value="CRK28599.1"/>
    <property type="molecule type" value="Genomic_DNA"/>
</dbReference>
<dbReference type="Pfam" id="PF11951">
    <property type="entry name" value="Fungal_trans_2"/>
    <property type="match status" value="1"/>
</dbReference>
<name>A0A0G4M2U8_VERLO</name>